<accession>A0A385TGD8</accession>
<dbReference type="Proteomes" id="UP000266552">
    <property type="component" value="Chromosome"/>
</dbReference>
<dbReference type="PROSITE" id="PS51257">
    <property type="entry name" value="PROKAR_LIPOPROTEIN"/>
    <property type="match status" value="1"/>
</dbReference>
<dbReference type="EMBL" id="CP032412">
    <property type="protein sequence ID" value="AYB42048.1"/>
    <property type="molecule type" value="Genomic_DNA"/>
</dbReference>
<organism evidence="1 2">
    <name type="scientific">Paenibacillus lautus</name>
    <name type="common">Bacillus lautus</name>
    <dbReference type="NCBI Taxonomy" id="1401"/>
    <lineage>
        <taxon>Bacteria</taxon>
        <taxon>Bacillati</taxon>
        <taxon>Bacillota</taxon>
        <taxon>Bacilli</taxon>
        <taxon>Bacillales</taxon>
        <taxon>Paenibacillaceae</taxon>
        <taxon>Paenibacillus</taxon>
    </lineage>
</organism>
<keyword evidence="2" id="KW-1185">Reference proteome</keyword>
<dbReference type="Pfam" id="PF14275">
    <property type="entry name" value="DUF4362"/>
    <property type="match status" value="1"/>
</dbReference>
<protein>
    <submittedName>
        <fullName evidence="1">DUF4362 domain-containing protein</fullName>
    </submittedName>
</protein>
<name>A0A385TGD8_PAELA</name>
<reference evidence="1 2" key="1">
    <citation type="submission" date="2018-09" db="EMBL/GenBank/DDBJ databases">
        <title>Genome Sequence of Paenibacillus lautus Strain E7593-69, Azo Dye-Degrading Bacteria, Isolated from Commercial Tattoo Inks.</title>
        <authorList>
            <person name="Nho S.W."/>
            <person name="Kim S.-J."/>
            <person name="Kweon O."/>
            <person name="Cerniglia C.E."/>
        </authorList>
    </citation>
    <scope>NUCLEOTIDE SEQUENCE [LARGE SCALE GENOMIC DNA]</scope>
    <source>
        <strain evidence="1 2">E7593-69</strain>
    </source>
</reference>
<proteinExistence type="predicted"/>
<dbReference type="AlphaFoldDB" id="A0A385TGD8"/>
<evidence type="ECO:0000313" key="2">
    <source>
        <dbReference type="Proteomes" id="UP000266552"/>
    </source>
</evidence>
<evidence type="ECO:0000313" key="1">
    <source>
        <dbReference type="EMBL" id="AYB42048.1"/>
    </source>
</evidence>
<dbReference type="KEGG" id="plw:D5F53_01555"/>
<dbReference type="InterPro" id="IPR025372">
    <property type="entry name" value="DUF4362"/>
</dbReference>
<dbReference type="RefSeq" id="WP_119846276.1">
    <property type="nucleotide sequence ID" value="NZ_CP032412.1"/>
</dbReference>
<sequence>MRKGLVAAALLAVWIVSGCFEKEQAVPIIDEAMDVISQHGVNVKNRGKLDAFIDQTEGTQRVVHYTIEGDPVFHELKHIGDRIELRYDNRWDREGNQQVTTRMCSELKLVETDTYLSYTLTGCDGERSEVDILRMEYELRPKVTFDMELRFGVNQRNEINTKERTVAKDLQNGGTAAIRDFEFTDKESQSIYKALVLADYQEDKSLTTVCNKKPHESFDLTVKLANESYHYAWSECDKSEDGKRMTMLVDDIIGMVEEREEYKRLPAVQGYYE</sequence>
<gene>
    <name evidence="1" type="ORF">D5F53_01555</name>
</gene>